<feature type="domain" description="Kinesin motor" evidence="13">
    <location>
        <begin position="1"/>
        <end position="285"/>
    </location>
</feature>
<keyword evidence="8" id="KW-0206">Cytoskeleton</keyword>
<dbReference type="SUPFAM" id="SSF52540">
    <property type="entry name" value="P-loop containing nucleoside triphosphate hydrolases"/>
    <property type="match status" value="1"/>
</dbReference>
<comment type="similarity">
    <text evidence="10">Belongs to the TRAFAC class myosin-kinesin ATPase superfamily. Kinesin family.</text>
</comment>
<dbReference type="GO" id="GO:0032991">
    <property type="term" value="C:protein-containing complex"/>
    <property type="evidence" value="ECO:0007669"/>
    <property type="project" value="UniProtKB-ARBA"/>
</dbReference>
<feature type="compositionally biased region" description="Low complexity" evidence="12">
    <location>
        <begin position="954"/>
        <end position="967"/>
    </location>
</feature>
<evidence type="ECO:0000256" key="11">
    <source>
        <dbReference type="SAM" id="Coils"/>
    </source>
</evidence>
<dbReference type="PROSITE" id="PS00411">
    <property type="entry name" value="KINESIN_MOTOR_1"/>
    <property type="match status" value="1"/>
</dbReference>
<evidence type="ECO:0000256" key="7">
    <source>
        <dbReference type="ARBA" id="ARBA00023175"/>
    </source>
</evidence>
<dbReference type="GO" id="GO:0098957">
    <property type="term" value="P:anterograde axonal transport of mitochondrion"/>
    <property type="evidence" value="ECO:0007669"/>
    <property type="project" value="UniProtKB-ARBA"/>
</dbReference>
<keyword evidence="4 10" id="KW-0547">Nucleotide-binding</keyword>
<evidence type="ECO:0000256" key="5">
    <source>
        <dbReference type="ARBA" id="ARBA00022840"/>
    </source>
</evidence>
<accession>L5MHL7</accession>
<evidence type="ECO:0000259" key="13">
    <source>
        <dbReference type="PROSITE" id="PS50067"/>
    </source>
</evidence>
<evidence type="ECO:0000256" key="6">
    <source>
        <dbReference type="ARBA" id="ARBA00023054"/>
    </source>
</evidence>
<sequence>QGKPYVFDRVLPPSTTQEQVYSACAKQIVKDVLEGYNGTIFAYGQTSSGKTHTMEGKLHDPQLMGIIPRIAHDIFDHIYSMDENLEFHIKVSYFEIYLDKIRDLLDVSKTNLAVHEDKNRVPYVKGCTERFVSSPEEVMDVIDEGKANRHVAVTNMNEHSSRSHSIFLINIKQENVETEKKLSGKLYLVDLAGSEKVSKTGAEGAVLDEAKNINKSLSALGNVISALAEGTKTHVPYRDSKMTRILQDSLGGNCRTTIVICCSPSVFNEAETKSTLMFGQRAKTIKNTVSVNLELTAEEWKKKYEKEKEKNKTLKNVIQHLEVELNRWRNGEAVPEDEQISAKDQKTLEPCDNTPIIDNIAPGVGAVVASISAAEKEKYDEELSSLYRQLDDKDDEINQQSQLAEKLKQQMLDQDELLASTRRDYEKIQEELTRLQIENEAAKDEVKEVLQALEELAVNYDQKSQEVEDKMRANEQLTDELAQKTTTLTTTQRELSQLQELSNHQKKRATEILNLLLKDLGEIGGIIGTNDVKTLADVNGVIEEEFTMARLYISKMKSEVKSLVNRSKQLESAQMDSNRKMNASERELAACQLLISQVRVRRMKPSAPDTPRPLALQHSVLYEAKIKSLTDYMQNMEQKRRQLEESQDSLNEELAKLRAQEKMHEVSFQDKEKEHLTRLQDAEEMKVSAHLVWAVLSWENLSRSEMRWQSRKALEQQMESHREAHQKQLSRLRDEIEEKQKIIDEIRDLNQKLQLEQEKLSSDYNKLKIEDREREMKLEKLLLLNDKREQAREDLKGLEETVSRELQTLHNLRKLFVQDLTARVKKVSLLCERDQSVELDSDDGGGSAAQKQKISFLENNLEQLTKVHKQLVRDNADLRCELPKLEKRLRATAERVKALESALKEAKENALRDRKRYQQEVDRIKEAVRAKNMARRAHSAQIGTCLSPGPLLKARSPPARSPGALRPPGGGSGTGGQACRTQAAAPIPAPASTLEKAVSLHGDPSVHCGLQNC</sequence>
<dbReference type="CDD" id="cd01369">
    <property type="entry name" value="KISc_KHC_KIF5"/>
    <property type="match status" value="1"/>
</dbReference>
<dbReference type="Proteomes" id="UP000010556">
    <property type="component" value="Unassembled WGS sequence"/>
</dbReference>
<dbReference type="Gene3D" id="3.40.850.10">
    <property type="entry name" value="Kinesin motor domain"/>
    <property type="match status" value="1"/>
</dbReference>
<dbReference type="PRINTS" id="PR00380">
    <property type="entry name" value="KINESINHEAVY"/>
</dbReference>
<dbReference type="GO" id="GO:0003777">
    <property type="term" value="F:microtubule motor activity"/>
    <property type="evidence" value="ECO:0007669"/>
    <property type="project" value="InterPro"/>
</dbReference>
<dbReference type="PANTHER" id="PTHR47968">
    <property type="entry name" value="CENTROMERE PROTEIN E"/>
    <property type="match status" value="1"/>
</dbReference>
<feature type="coiled-coil region" evidence="11">
    <location>
        <begin position="847"/>
        <end position="934"/>
    </location>
</feature>
<dbReference type="SMART" id="SM00129">
    <property type="entry name" value="KISc"/>
    <property type="match status" value="1"/>
</dbReference>
<keyword evidence="15" id="KW-1185">Reference proteome</keyword>
<feature type="region of interest" description="Disordered" evidence="12">
    <location>
        <begin position="944"/>
        <end position="986"/>
    </location>
</feature>
<evidence type="ECO:0000256" key="9">
    <source>
        <dbReference type="ARBA" id="ARBA00069521"/>
    </source>
</evidence>
<evidence type="ECO:0000256" key="8">
    <source>
        <dbReference type="ARBA" id="ARBA00023212"/>
    </source>
</evidence>
<dbReference type="AlphaFoldDB" id="L5MHL7"/>
<dbReference type="GO" id="GO:1904115">
    <property type="term" value="C:axon cytoplasm"/>
    <property type="evidence" value="ECO:0007669"/>
    <property type="project" value="GOC"/>
</dbReference>
<evidence type="ECO:0000256" key="4">
    <source>
        <dbReference type="ARBA" id="ARBA00022741"/>
    </source>
</evidence>
<evidence type="ECO:0000256" key="12">
    <source>
        <dbReference type="SAM" id="MobiDB-lite"/>
    </source>
</evidence>
<evidence type="ECO:0000256" key="1">
    <source>
        <dbReference type="ARBA" id="ARBA00004245"/>
    </source>
</evidence>
<dbReference type="PROSITE" id="PS50067">
    <property type="entry name" value="KINESIN_MOTOR_2"/>
    <property type="match status" value="1"/>
</dbReference>
<feature type="binding site" evidence="10">
    <location>
        <begin position="44"/>
        <end position="51"/>
    </location>
    <ligand>
        <name>ATP</name>
        <dbReference type="ChEBI" id="CHEBI:30616"/>
    </ligand>
</feature>
<feature type="coiled-coil region" evidence="11">
    <location>
        <begin position="711"/>
        <end position="815"/>
    </location>
</feature>
<dbReference type="GO" id="GO:0030951">
    <property type="term" value="P:establishment or maintenance of microtubule cytoskeleton polarity"/>
    <property type="evidence" value="ECO:0007669"/>
    <property type="project" value="UniProtKB-ARBA"/>
</dbReference>
<dbReference type="InterPro" id="IPR027417">
    <property type="entry name" value="P-loop_NTPase"/>
</dbReference>
<evidence type="ECO:0000256" key="10">
    <source>
        <dbReference type="PROSITE-ProRule" id="PRU00283"/>
    </source>
</evidence>
<keyword evidence="2" id="KW-0963">Cytoplasm</keyword>
<dbReference type="InterPro" id="IPR036961">
    <property type="entry name" value="Kinesin_motor_dom_sf"/>
</dbReference>
<comment type="subcellular location">
    <subcellularLocation>
        <location evidence="1">Cytoplasm</location>
        <location evidence="1">Cytoskeleton</location>
    </subcellularLocation>
</comment>
<dbReference type="eggNOG" id="KOG0240">
    <property type="taxonomic scope" value="Eukaryota"/>
</dbReference>
<dbReference type="InterPro" id="IPR001752">
    <property type="entry name" value="Kinesin_motor_dom"/>
</dbReference>
<feature type="coiled-coil region" evidence="11">
    <location>
        <begin position="290"/>
        <end position="331"/>
    </location>
</feature>
<dbReference type="PANTHER" id="PTHR47968:SF70">
    <property type="entry name" value="KINESIN HEAVY CHAIN ISOFORM 5C"/>
    <property type="match status" value="1"/>
</dbReference>
<reference evidence="15" key="1">
    <citation type="journal article" date="2013" name="Science">
        <title>Comparative analysis of bat genomes provides insight into the evolution of flight and immunity.</title>
        <authorList>
            <person name="Zhang G."/>
            <person name="Cowled C."/>
            <person name="Shi Z."/>
            <person name="Huang Z."/>
            <person name="Bishop-Lilly K.A."/>
            <person name="Fang X."/>
            <person name="Wynne J.W."/>
            <person name="Xiong Z."/>
            <person name="Baker M.L."/>
            <person name="Zhao W."/>
            <person name="Tachedjian M."/>
            <person name="Zhu Y."/>
            <person name="Zhou P."/>
            <person name="Jiang X."/>
            <person name="Ng J."/>
            <person name="Yang L."/>
            <person name="Wu L."/>
            <person name="Xiao J."/>
            <person name="Feng Y."/>
            <person name="Chen Y."/>
            <person name="Sun X."/>
            <person name="Zhang Y."/>
            <person name="Marsh G.A."/>
            <person name="Crameri G."/>
            <person name="Broder C.C."/>
            <person name="Frey K.G."/>
            <person name="Wang L.F."/>
            <person name="Wang J."/>
        </authorList>
    </citation>
    <scope>NUCLEOTIDE SEQUENCE [LARGE SCALE GENOMIC DNA]</scope>
</reference>
<evidence type="ECO:0000256" key="3">
    <source>
        <dbReference type="ARBA" id="ARBA00022701"/>
    </source>
</evidence>
<evidence type="ECO:0000313" key="15">
    <source>
        <dbReference type="Proteomes" id="UP000010556"/>
    </source>
</evidence>
<organism evidence="14 15">
    <name type="scientific">Myotis davidii</name>
    <name type="common">David's myotis</name>
    <dbReference type="NCBI Taxonomy" id="225400"/>
    <lineage>
        <taxon>Eukaryota</taxon>
        <taxon>Metazoa</taxon>
        <taxon>Chordata</taxon>
        <taxon>Craniata</taxon>
        <taxon>Vertebrata</taxon>
        <taxon>Euteleostomi</taxon>
        <taxon>Mammalia</taxon>
        <taxon>Eutheria</taxon>
        <taxon>Laurasiatheria</taxon>
        <taxon>Chiroptera</taxon>
        <taxon>Yangochiroptera</taxon>
        <taxon>Vespertilionidae</taxon>
        <taxon>Myotis</taxon>
    </lineage>
</organism>
<dbReference type="Pfam" id="PF00225">
    <property type="entry name" value="Kinesin"/>
    <property type="match status" value="1"/>
</dbReference>
<dbReference type="GO" id="GO:0005874">
    <property type="term" value="C:microtubule"/>
    <property type="evidence" value="ECO:0007669"/>
    <property type="project" value="UniProtKB-KW"/>
</dbReference>
<keyword evidence="6 11" id="KW-0175">Coiled coil</keyword>
<dbReference type="GO" id="GO:0048489">
    <property type="term" value="P:synaptic vesicle transport"/>
    <property type="evidence" value="ECO:0007669"/>
    <property type="project" value="UniProtKB-ARBA"/>
</dbReference>
<dbReference type="FunFam" id="3.40.850.10:FF:000067">
    <property type="entry name" value="Kinesin-like protein"/>
    <property type="match status" value="1"/>
</dbReference>
<keyword evidence="7 10" id="KW-0505">Motor protein</keyword>
<dbReference type="Gene3D" id="6.10.250.1590">
    <property type="match status" value="1"/>
</dbReference>
<dbReference type="InterPro" id="IPR019821">
    <property type="entry name" value="Kinesin_motor_CS"/>
</dbReference>
<dbReference type="GO" id="GO:0008017">
    <property type="term" value="F:microtubule binding"/>
    <property type="evidence" value="ECO:0007669"/>
    <property type="project" value="InterPro"/>
</dbReference>
<dbReference type="EMBL" id="KB099987">
    <property type="protein sequence ID" value="ELK37876.1"/>
    <property type="molecule type" value="Genomic_DNA"/>
</dbReference>
<dbReference type="GO" id="GO:0005524">
    <property type="term" value="F:ATP binding"/>
    <property type="evidence" value="ECO:0007669"/>
    <property type="project" value="UniProtKB-UniRule"/>
</dbReference>
<dbReference type="GO" id="GO:0007292">
    <property type="term" value="P:female gamete generation"/>
    <property type="evidence" value="ECO:0007669"/>
    <property type="project" value="UniProtKB-ARBA"/>
</dbReference>
<dbReference type="InterPro" id="IPR027640">
    <property type="entry name" value="Kinesin-like_fam"/>
</dbReference>
<keyword evidence="5 10" id="KW-0067">ATP-binding</keyword>
<feature type="non-terminal residue" evidence="14">
    <location>
        <position position="1"/>
    </location>
</feature>
<feature type="coiled-coil region" evidence="11">
    <location>
        <begin position="626"/>
        <end position="663"/>
    </location>
</feature>
<evidence type="ECO:0000256" key="2">
    <source>
        <dbReference type="ARBA" id="ARBA00022490"/>
    </source>
</evidence>
<gene>
    <name evidence="14" type="ORF">MDA_GLEAN10013515</name>
</gene>
<feature type="coiled-coil region" evidence="11">
    <location>
        <begin position="376"/>
        <end position="501"/>
    </location>
</feature>
<name>L5MHL7_MYODS</name>
<evidence type="ECO:0000313" key="14">
    <source>
        <dbReference type="EMBL" id="ELK37876.1"/>
    </source>
</evidence>
<keyword evidence="3" id="KW-0493">Microtubule</keyword>
<dbReference type="CDD" id="cd23649">
    <property type="entry name" value="Khc_CBD_cc"/>
    <property type="match status" value="1"/>
</dbReference>
<dbReference type="GO" id="GO:0007097">
    <property type="term" value="P:nuclear migration"/>
    <property type="evidence" value="ECO:0007669"/>
    <property type="project" value="UniProtKB-ARBA"/>
</dbReference>
<protein>
    <recommendedName>
        <fullName evidence="9">Kinesin heavy chain</fullName>
    </recommendedName>
</protein>
<dbReference type="InterPro" id="IPR059182">
    <property type="entry name" value="Khc_C"/>
</dbReference>
<proteinExistence type="inferred from homology"/>